<feature type="compositionally biased region" description="Basic and acidic residues" evidence="1">
    <location>
        <begin position="43"/>
        <end position="74"/>
    </location>
</feature>
<evidence type="ECO:0000256" key="1">
    <source>
        <dbReference type="SAM" id="MobiDB-lite"/>
    </source>
</evidence>
<evidence type="ECO:0000313" key="2">
    <source>
        <dbReference type="EMBL" id="RNB74285.1"/>
    </source>
</evidence>
<sequence length="91" mass="10330">MAKKQKRQPQHTHAGKAEATDTKSGLNVKDILGEDALSKLKQLEKDMKAESERKAQEAAEQKRREQEERERNKSFGELLEEYGKKGGGKFS</sequence>
<proteinExistence type="predicted"/>
<keyword evidence="3" id="KW-1185">Reference proteome</keyword>
<dbReference type="AlphaFoldDB" id="A0A3M8CHJ5"/>
<evidence type="ECO:0000313" key="3">
    <source>
        <dbReference type="Proteomes" id="UP000282028"/>
    </source>
</evidence>
<name>A0A3M8CHJ5_9BACL</name>
<feature type="region of interest" description="Disordered" evidence="1">
    <location>
        <begin position="43"/>
        <end position="91"/>
    </location>
</feature>
<accession>A0A3M8CHJ5</accession>
<dbReference type="EMBL" id="RHHR01000015">
    <property type="protein sequence ID" value="RNB74285.1"/>
    <property type="molecule type" value="Genomic_DNA"/>
</dbReference>
<dbReference type="RefSeq" id="WP_122909145.1">
    <property type="nucleotide sequence ID" value="NZ_CBCSBE010000003.1"/>
</dbReference>
<dbReference type="OrthoDB" id="2739782at2"/>
<protein>
    <submittedName>
        <fullName evidence="2">DUF3886 domain-containing protein</fullName>
    </submittedName>
</protein>
<feature type="region of interest" description="Disordered" evidence="1">
    <location>
        <begin position="1"/>
        <end position="29"/>
    </location>
</feature>
<dbReference type="Proteomes" id="UP000282028">
    <property type="component" value="Unassembled WGS sequence"/>
</dbReference>
<organism evidence="2 3">
    <name type="scientific">Brevibacillus invocatus</name>
    <dbReference type="NCBI Taxonomy" id="173959"/>
    <lineage>
        <taxon>Bacteria</taxon>
        <taxon>Bacillati</taxon>
        <taxon>Bacillota</taxon>
        <taxon>Bacilli</taxon>
        <taxon>Bacillales</taxon>
        <taxon>Paenibacillaceae</taxon>
        <taxon>Brevibacillus</taxon>
    </lineage>
</organism>
<comment type="caution">
    <text evidence="2">The sequence shown here is derived from an EMBL/GenBank/DDBJ whole genome shotgun (WGS) entry which is preliminary data.</text>
</comment>
<feature type="compositionally biased region" description="Basic residues" evidence="1">
    <location>
        <begin position="1"/>
        <end position="14"/>
    </location>
</feature>
<dbReference type="InterPro" id="IPR024980">
    <property type="entry name" value="DUF3886"/>
</dbReference>
<dbReference type="Pfam" id="PF13025">
    <property type="entry name" value="DUF3886"/>
    <property type="match status" value="1"/>
</dbReference>
<reference evidence="2 3" key="1">
    <citation type="submission" date="2018-10" db="EMBL/GenBank/DDBJ databases">
        <title>Phylogenomics of Brevibacillus.</title>
        <authorList>
            <person name="Dunlap C."/>
        </authorList>
    </citation>
    <scope>NUCLEOTIDE SEQUENCE [LARGE SCALE GENOMIC DNA]</scope>
    <source>
        <strain evidence="2 3">JCM 12215</strain>
    </source>
</reference>
<gene>
    <name evidence="2" type="ORF">EDM52_11635</name>
</gene>